<feature type="transmembrane region" description="Helical" evidence="1">
    <location>
        <begin position="127"/>
        <end position="146"/>
    </location>
</feature>
<keyword evidence="1" id="KW-1133">Transmembrane helix</keyword>
<protein>
    <submittedName>
        <fullName evidence="2">Uncharacterized protein</fullName>
    </submittedName>
</protein>
<keyword evidence="1" id="KW-0472">Membrane</keyword>
<reference evidence="2 3" key="1">
    <citation type="journal article" date="2017" name="Gigascience">
        <title>Draft genome of the honey bee ectoparasitic mite, Tropilaelaps mercedesae, is shaped by the parasitic life history.</title>
        <authorList>
            <person name="Dong X."/>
            <person name="Armstrong S.D."/>
            <person name="Xia D."/>
            <person name="Makepeace B.L."/>
            <person name="Darby A.C."/>
            <person name="Kadowaki T."/>
        </authorList>
    </citation>
    <scope>NUCLEOTIDE SEQUENCE [LARGE SCALE GENOMIC DNA]</scope>
    <source>
        <strain evidence="2">Wuxi-XJTLU</strain>
    </source>
</reference>
<keyword evidence="1" id="KW-0812">Transmembrane</keyword>
<evidence type="ECO:0000313" key="2">
    <source>
        <dbReference type="EMBL" id="OQR78370.1"/>
    </source>
</evidence>
<organism evidence="2 3">
    <name type="scientific">Tropilaelaps mercedesae</name>
    <dbReference type="NCBI Taxonomy" id="418985"/>
    <lineage>
        <taxon>Eukaryota</taxon>
        <taxon>Metazoa</taxon>
        <taxon>Ecdysozoa</taxon>
        <taxon>Arthropoda</taxon>
        <taxon>Chelicerata</taxon>
        <taxon>Arachnida</taxon>
        <taxon>Acari</taxon>
        <taxon>Parasitiformes</taxon>
        <taxon>Mesostigmata</taxon>
        <taxon>Gamasina</taxon>
        <taxon>Dermanyssoidea</taxon>
        <taxon>Laelapidae</taxon>
        <taxon>Tropilaelaps</taxon>
    </lineage>
</organism>
<proteinExistence type="predicted"/>
<accession>A0A1V9XY30</accession>
<gene>
    <name evidence="2" type="ORF">BIW11_06455</name>
</gene>
<dbReference type="Proteomes" id="UP000192247">
    <property type="component" value="Unassembled WGS sequence"/>
</dbReference>
<dbReference type="EMBL" id="MNPL01002310">
    <property type="protein sequence ID" value="OQR78370.1"/>
    <property type="molecule type" value="Genomic_DNA"/>
</dbReference>
<dbReference type="InParanoid" id="A0A1V9XY30"/>
<dbReference type="OrthoDB" id="6536585at2759"/>
<keyword evidence="3" id="KW-1185">Reference proteome</keyword>
<name>A0A1V9XY30_9ACAR</name>
<dbReference type="AlphaFoldDB" id="A0A1V9XY30"/>
<evidence type="ECO:0000313" key="3">
    <source>
        <dbReference type="Proteomes" id="UP000192247"/>
    </source>
</evidence>
<comment type="caution">
    <text evidence="2">The sequence shown here is derived from an EMBL/GenBank/DDBJ whole genome shotgun (WGS) entry which is preliminary data.</text>
</comment>
<sequence length="190" mass="20242">MYLRSTNLRNDCLDASDDAEFLHAIEDVVAGKKESKHERILIETGGPTIPYDDDFGISDLQPVEETSSFSPISPSVVNADEEALSDEDSVSVQDSIAKPVATVDSNKKNTNAPNKSSGVIDSKNKRYIIIGVSAVAVFAIIAFFLAKKLVAGTPGAPTTRSTISLSQNSLVSDNYFGKNGKSKSTLPSIS</sequence>
<evidence type="ECO:0000256" key="1">
    <source>
        <dbReference type="SAM" id="Phobius"/>
    </source>
</evidence>